<keyword evidence="2" id="KW-1003">Cell membrane</keyword>
<protein>
    <submittedName>
        <fullName evidence="8">RDD family protein</fullName>
    </submittedName>
</protein>
<dbReference type="GO" id="GO:0005886">
    <property type="term" value="C:plasma membrane"/>
    <property type="evidence" value="ECO:0007669"/>
    <property type="project" value="UniProtKB-SubCell"/>
</dbReference>
<evidence type="ECO:0000256" key="6">
    <source>
        <dbReference type="SAM" id="Phobius"/>
    </source>
</evidence>
<accession>A0A3P3VSA2</accession>
<dbReference type="RefSeq" id="WP_125015750.1">
    <property type="nucleotide sequence ID" value="NZ_QWEZ01000001.1"/>
</dbReference>
<dbReference type="EMBL" id="QWEZ01000001">
    <property type="protein sequence ID" value="RRJ85324.1"/>
    <property type="molecule type" value="Genomic_DNA"/>
</dbReference>
<evidence type="ECO:0000256" key="4">
    <source>
        <dbReference type="ARBA" id="ARBA00022989"/>
    </source>
</evidence>
<feature type="transmembrane region" description="Helical" evidence="6">
    <location>
        <begin position="63"/>
        <end position="82"/>
    </location>
</feature>
<feature type="domain" description="RDD" evidence="7">
    <location>
        <begin position="13"/>
        <end position="145"/>
    </location>
</feature>
<dbReference type="Proteomes" id="UP000280792">
    <property type="component" value="Unassembled WGS sequence"/>
</dbReference>
<dbReference type="PANTHER" id="PTHR36115:SF10">
    <property type="entry name" value="RDD DOMAIN-CONTAINING PROTEIN"/>
    <property type="match status" value="1"/>
</dbReference>
<dbReference type="Pfam" id="PF06271">
    <property type="entry name" value="RDD"/>
    <property type="match status" value="1"/>
</dbReference>
<gene>
    <name evidence="8" type="ORF">D0544_09765</name>
</gene>
<dbReference type="PANTHER" id="PTHR36115">
    <property type="entry name" value="PROLINE-RICH ANTIGEN HOMOLOG-RELATED"/>
    <property type="match status" value="1"/>
</dbReference>
<keyword evidence="5 6" id="KW-0472">Membrane</keyword>
<comment type="subcellular location">
    <subcellularLocation>
        <location evidence="1">Cell membrane</location>
        <topology evidence="1">Multi-pass membrane protein</topology>
    </subcellularLocation>
</comment>
<dbReference type="AlphaFoldDB" id="A0A3P3VSA2"/>
<evidence type="ECO:0000256" key="2">
    <source>
        <dbReference type="ARBA" id="ARBA00022475"/>
    </source>
</evidence>
<evidence type="ECO:0000256" key="1">
    <source>
        <dbReference type="ARBA" id="ARBA00004651"/>
    </source>
</evidence>
<dbReference type="InterPro" id="IPR010432">
    <property type="entry name" value="RDD"/>
</dbReference>
<evidence type="ECO:0000256" key="3">
    <source>
        <dbReference type="ARBA" id="ARBA00022692"/>
    </source>
</evidence>
<comment type="caution">
    <text evidence="8">The sequence shown here is derived from an EMBL/GenBank/DDBJ whole genome shotgun (WGS) entry which is preliminary data.</text>
</comment>
<feature type="transmembrane region" description="Helical" evidence="6">
    <location>
        <begin position="21"/>
        <end position="43"/>
    </location>
</feature>
<keyword evidence="3 6" id="KW-0812">Transmembrane</keyword>
<evidence type="ECO:0000313" key="8">
    <source>
        <dbReference type="EMBL" id="RRJ85324.1"/>
    </source>
</evidence>
<keyword evidence="4 6" id="KW-1133">Transmembrane helix</keyword>
<keyword evidence="9" id="KW-1185">Reference proteome</keyword>
<reference evidence="8 9" key="1">
    <citation type="submission" date="2018-08" db="EMBL/GenBank/DDBJ databases">
        <authorList>
            <person name="Khan S.A."/>
        </authorList>
    </citation>
    <scope>NUCLEOTIDE SEQUENCE [LARGE SCALE GENOMIC DNA]</scope>
    <source>
        <strain evidence="8 9">GTF-13</strain>
    </source>
</reference>
<evidence type="ECO:0000259" key="7">
    <source>
        <dbReference type="Pfam" id="PF06271"/>
    </source>
</evidence>
<dbReference type="InterPro" id="IPR051791">
    <property type="entry name" value="Pra-immunoreactive"/>
</dbReference>
<name>A0A3P3VSA2_9GAMM</name>
<organism evidence="8 9">
    <name type="scientific">Aestuariirhabdus litorea</name>
    <dbReference type="NCBI Taxonomy" id="2528527"/>
    <lineage>
        <taxon>Bacteria</taxon>
        <taxon>Pseudomonadati</taxon>
        <taxon>Pseudomonadota</taxon>
        <taxon>Gammaproteobacteria</taxon>
        <taxon>Oceanospirillales</taxon>
        <taxon>Aestuariirhabdaceae</taxon>
        <taxon>Aestuariirhabdus</taxon>
    </lineage>
</organism>
<reference evidence="8 9" key="2">
    <citation type="submission" date="2018-12" db="EMBL/GenBank/DDBJ databases">
        <title>Simiduia agarivorans gen. nov., sp. nov., a marine, agarolytic bacterium isolated from shallow coastal water from Keelung, Taiwan.</title>
        <authorList>
            <person name="Shieh W.Y."/>
        </authorList>
    </citation>
    <scope>NUCLEOTIDE SEQUENCE [LARGE SCALE GENOMIC DNA]</scope>
    <source>
        <strain evidence="8 9">GTF-13</strain>
    </source>
</reference>
<evidence type="ECO:0000256" key="5">
    <source>
        <dbReference type="ARBA" id="ARBA00023136"/>
    </source>
</evidence>
<sequence length="160" mass="18218">MHQPDPQTRLANAPLWRRFAAMFYDSLLIVALSMLVTAIYIGIRVLLGGSEATEQQLNSSHGDAFLTSLLFMVVFGFFAIFWTRSGQTLGMQAWSIRIQNEDGSMISLWQCLLRYLVAIPSLLLLGAGFFWAKFDKEGLTWHDRYSLSRVVLLPNTKRKK</sequence>
<evidence type="ECO:0000313" key="9">
    <source>
        <dbReference type="Proteomes" id="UP000280792"/>
    </source>
</evidence>
<feature type="transmembrane region" description="Helical" evidence="6">
    <location>
        <begin position="112"/>
        <end position="132"/>
    </location>
</feature>
<proteinExistence type="predicted"/>